<feature type="chain" id="PRO_5012251730" evidence="1">
    <location>
        <begin position="27"/>
        <end position="125"/>
    </location>
</feature>
<feature type="signal peptide" evidence="1">
    <location>
        <begin position="1"/>
        <end position="26"/>
    </location>
</feature>
<protein>
    <submittedName>
        <fullName evidence="2">Uncharacterized protein</fullName>
    </submittedName>
</protein>
<keyword evidence="1" id="KW-0732">Signal</keyword>
<evidence type="ECO:0000313" key="2">
    <source>
        <dbReference type="EMBL" id="SHH16816.1"/>
    </source>
</evidence>
<organism evidence="2 3">
    <name type="scientific">Bradyrhizobium erythrophlei</name>
    <dbReference type="NCBI Taxonomy" id="1437360"/>
    <lineage>
        <taxon>Bacteria</taxon>
        <taxon>Pseudomonadati</taxon>
        <taxon>Pseudomonadota</taxon>
        <taxon>Alphaproteobacteria</taxon>
        <taxon>Hyphomicrobiales</taxon>
        <taxon>Nitrobacteraceae</taxon>
        <taxon>Bradyrhizobium</taxon>
    </lineage>
</organism>
<dbReference type="EMBL" id="LT670818">
    <property type="protein sequence ID" value="SHH16816.1"/>
    <property type="molecule type" value="Genomic_DNA"/>
</dbReference>
<evidence type="ECO:0000313" key="3">
    <source>
        <dbReference type="Proteomes" id="UP000190675"/>
    </source>
</evidence>
<dbReference type="Proteomes" id="UP000190675">
    <property type="component" value="Chromosome I"/>
</dbReference>
<name>A0A1M5QSI2_9BRAD</name>
<proteinExistence type="predicted"/>
<sequence>MQLSKVAASALIVGATSLMSASLARAASDCSISATLADWGQSSNSDIDVVSGGSCLFPIRMHGTVSSSDISQKPAHGKLKRLNISTYEYTAKRRYKGSDSFAITATGQGPTASGTSVITVHATIK</sequence>
<evidence type="ECO:0000256" key="1">
    <source>
        <dbReference type="SAM" id="SignalP"/>
    </source>
</evidence>
<dbReference type="OrthoDB" id="8020448at2"/>
<dbReference type="AlphaFoldDB" id="A0A1M5QSI2"/>
<dbReference type="Gene3D" id="2.60.40.3440">
    <property type="match status" value="1"/>
</dbReference>
<accession>A0A1M5QSI2</accession>
<reference evidence="2 3" key="1">
    <citation type="submission" date="2016-11" db="EMBL/GenBank/DDBJ databases">
        <authorList>
            <person name="Jaros S."/>
            <person name="Januszkiewicz K."/>
            <person name="Wedrychowicz H."/>
        </authorList>
    </citation>
    <scope>NUCLEOTIDE SEQUENCE [LARGE SCALE GENOMIC DNA]</scope>
    <source>
        <strain evidence="2 3">GAS242</strain>
    </source>
</reference>
<gene>
    <name evidence="2" type="ORF">SAMN05444169_6116</name>
</gene>